<comment type="caution">
    <text evidence="2">The sequence shown here is derived from an EMBL/GenBank/DDBJ whole genome shotgun (WGS) entry which is preliminary data.</text>
</comment>
<protein>
    <submittedName>
        <fullName evidence="2">Uncharacterized protein</fullName>
    </submittedName>
</protein>
<keyword evidence="3" id="KW-1185">Reference proteome</keyword>
<reference evidence="2 3" key="1">
    <citation type="submission" date="2018-02" db="EMBL/GenBank/DDBJ databases">
        <title>Novel Leptospira species isolated from soil and water in Japan.</title>
        <authorList>
            <person name="Nakao R."/>
            <person name="Masuzawa T."/>
        </authorList>
    </citation>
    <scope>NUCLEOTIDE SEQUENCE [LARGE SCALE GENOMIC DNA]</scope>
    <source>
        <strain evidence="2 3">YH101</strain>
    </source>
</reference>
<dbReference type="RefSeq" id="WP_108974931.1">
    <property type="nucleotide sequence ID" value="NZ_BFBB01000003.1"/>
</dbReference>
<gene>
    <name evidence="2" type="ORF">LPTSP4_12830</name>
</gene>
<evidence type="ECO:0000313" key="3">
    <source>
        <dbReference type="Proteomes" id="UP000245133"/>
    </source>
</evidence>
<feature type="signal peptide" evidence="1">
    <location>
        <begin position="1"/>
        <end position="18"/>
    </location>
</feature>
<name>A0A2P2DYR6_9LEPT</name>
<proteinExistence type="predicted"/>
<feature type="chain" id="PRO_5015182271" evidence="1">
    <location>
        <begin position="19"/>
        <end position="208"/>
    </location>
</feature>
<keyword evidence="1" id="KW-0732">Signal</keyword>
<evidence type="ECO:0000256" key="1">
    <source>
        <dbReference type="SAM" id="SignalP"/>
    </source>
</evidence>
<evidence type="ECO:0000313" key="2">
    <source>
        <dbReference type="EMBL" id="GBF49764.1"/>
    </source>
</evidence>
<dbReference type="OrthoDB" id="338508at2"/>
<organism evidence="2 3">
    <name type="scientific">Leptospira ryugenii</name>
    <dbReference type="NCBI Taxonomy" id="1917863"/>
    <lineage>
        <taxon>Bacteria</taxon>
        <taxon>Pseudomonadati</taxon>
        <taxon>Spirochaetota</taxon>
        <taxon>Spirochaetia</taxon>
        <taxon>Leptospirales</taxon>
        <taxon>Leptospiraceae</taxon>
        <taxon>Leptospira</taxon>
    </lineage>
</organism>
<accession>A0A2P2DYR6</accession>
<dbReference type="AlphaFoldDB" id="A0A2P2DYR6"/>
<dbReference type="EMBL" id="BFBB01000003">
    <property type="protein sequence ID" value="GBF49764.1"/>
    <property type="molecule type" value="Genomic_DNA"/>
</dbReference>
<sequence>MLRLFCIFLISLPLSLSALSLLFPEESSYAEESKLCYQPLQTKISNQSLSPSPNQINDKLIESLARESAEIRMASIECLRAYAKTPEEREDMQRSYEKSLEREDNLEALEKKILIGANREYHLTPIEIQTSEEYFQTRQIIREGIRSFTKEAILLSEKEFRKEKKNLQLEFYLRYGSLLREREKFLFRLTIESRRSYLKFLETFTEKG</sequence>
<dbReference type="Proteomes" id="UP000245133">
    <property type="component" value="Unassembled WGS sequence"/>
</dbReference>